<accession>A0ABQ1P153</accession>
<feature type="compositionally biased region" description="Low complexity" evidence="1">
    <location>
        <begin position="201"/>
        <end position="212"/>
    </location>
</feature>
<organism evidence="2 3">
    <name type="scientific">Tersicoccus solisilvae</name>
    <dbReference type="NCBI Taxonomy" id="1882339"/>
    <lineage>
        <taxon>Bacteria</taxon>
        <taxon>Bacillati</taxon>
        <taxon>Actinomycetota</taxon>
        <taxon>Actinomycetes</taxon>
        <taxon>Micrococcales</taxon>
        <taxon>Micrococcaceae</taxon>
        <taxon>Tersicoccus</taxon>
    </lineage>
</organism>
<protein>
    <recommendedName>
        <fullName evidence="4">DoxX family protein</fullName>
    </recommendedName>
</protein>
<name>A0ABQ1P153_9MICC</name>
<sequence>MTLVRFFARPALAGTFVLSGIDRFKNAASQASSLQPVIGGLRSVAPQVAAYTRDEVTVTKVLGGVQAGAGALLAVGKVTRLASTVLVGTQAVNAWVEFTQAPADTAEEKAARRTQLLRNVGLAGGAALAAVDRNGKPSLAWRAEHAAAGAKRSAARSETRKNLQKSAAEAKKNVRSVAADTKKNLVSSTADARKSVRDAAAKTSKAAARNAKPASKNASTWQKRAEKQLKAAGIL</sequence>
<evidence type="ECO:0000313" key="2">
    <source>
        <dbReference type="EMBL" id="GGC87007.1"/>
    </source>
</evidence>
<dbReference type="EMBL" id="BMJI01000005">
    <property type="protein sequence ID" value="GGC87007.1"/>
    <property type="molecule type" value="Genomic_DNA"/>
</dbReference>
<gene>
    <name evidence="2" type="ORF">GCM10011512_12410</name>
</gene>
<feature type="region of interest" description="Disordered" evidence="1">
    <location>
        <begin position="148"/>
        <end position="235"/>
    </location>
</feature>
<proteinExistence type="predicted"/>
<keyword evidence="3" id="KW-1185">Reference proteome</keyword>
<evidence type="ECO:0008006" key="4">
    <source>
        <dbReference type="Google" id="ProtNLM"/>
    </source>
</evidence>
<reference evidence="3" key="1">
    <citation type="journal article" date="2019" name="Int. J. Syst. Evol. Microbiol.">
        <title>The Global Catalogue of Microorganisms (GCM) 10K type strain sequencing project: providing services to taxonomists for standard genome sequencing and annotation.</title>
        <authorList>
            <consortium name="The Broad Institute Genomics Platform"/>
            <consortium name="The Broad Institute Genome Sequencing Center for Infectious Disease"/>
            <person name="Wu L."/>
            <person name="Ma J."/>
        </authorList>
    </citation>
    <scope>NUCLEOTIDE SEQUENCE [LARGE SCALE GENOMIC DNA]</scope>
    <source>
        <strain evidence="3">CGMCC 1.15480</strain>
    </source>
</reference>
<feature type="compositionally biased region" description="Basic and acidic residues" evidence="1">
    <location>
        <begin position="191"/>
        <end position="200"/>
    </location>
</feature>
<evidence type="ECO:0000313" key="3">
    <source>
        <dbReference type="Proteomes" id="UP000597761"/>
    </source>
</evidence>
<evidence type="ECO:0000256" key="1">
    <source>
        <dbReference type="SAM" id="MobiDB-lite"/>
    </source>
</evidence>
<dbReference type="RefSeq" id="WP_188667470.1">
    <property type="nucleotide sequence ID" value="NZ_BMJI01000005.1"/>
</dbReference>
<dbReference type="Proteomes" id="UP000597761">
    <property type="component" value="Unassembled WGS sequence"/>
</dbReference>
<comment type="caution">
    <text evidence="2">The sequence shown here is derived from an EMBL/GenBank/DDBJ whole genome shotgun (WGS) entry which is preliminary data.</text>
</comment>